<dbReference type="OrthoDB" id="5421689at2759"/>
<dbReference type="EMBL" id="CAJPDT010000094">
    <property type="protein sequence ID" value="CAF9936774.1"/>
    <property type="molecule type" value="Genomic_DNA"/>
</dbReference>
<reference evidence="9" key="1">
    <citation type="submission" date="2021-03" db="EMBL/GenBank/DDBJ databases">
        <authorList>
            <person name="Tagirdzhanova G."/>
        </authorList>
    </citation>
    <scope>NUCLEOTIDE SEQUENCE</scope>
</reference>
<gene>
    <name evidence="9" type="ORF">IMSHALPRED_010883</name>
</gene>
<sequence>MAVDWNAHVGGTCANQVVSYLVLEVFGLLLDFTILVLPLPCIWTLRRTLAKKLRFIIVLSIGVLVFIITGLRIQALHMANAQDFTYSKGYLGLLSTLGASLGIIFCCIPAVPGAYRHWREASLKRASMAVHPDEENAAAASEAPDETSLPMAEDNPTQHRASMIVHINEEKSTIIEENGETALETRDQILLPMTKEDVTQTLGRNARWSIWSIERCDTHANPPPYGGLQRHRTF</sequence>
<feature type="domain" description="Rhodopsin" evidence="8">
    <location>
        <begin position="4"/>
        <end position="111"/>
    </location>
</feature>
<dbReference type="GO" id="GO:0016020">
    <property type="term" value="C:membrane"/>
    <property type="evidence" value="ECO:0007669"/>
    <property type="project" value="UniProtKB-SubCell"/>
</dbReference>
<evidence type="ECO:0000256" key="3">
    <source>
        <dbReference type="ARBA" id="ARBA00022989"/>
    </source>
</evidence>
<feature type="region of interest" description="Disordered" evidence="6">
    <location>
        <begin position="134"/>
        <end position="154"/>
    </location>
</feature>
<evidence type="ECO:0000256" key="5">
    <source>
        <dbReference type="ARBA" id="ARBA00038359"/>
    </source>
</evidence>
<keyword evidence="3 7" id="KW-1133">Transmembrane helix</keyword>
<accession>A0A8H3J037</accession>
<feature type="transmembrane region" description="Helical" evidence="7">
    <location>
        <begin position="93"/>
        <end position="115"/>
    </location>
</feature>
<evidence type="ECO:0000313" key="9">
    <source>
        <dbReference type="EMBL" id="CAF9936774.1"/>
    </source>
</evidence>
<name>A0A8H3J037_9LECA</name>
<dbReference type="InterPro" id="IPR052337">
    <property type="entry name" value="SAT4-like"/>
</dbReference>
<dbReference type="InterPro" id="IPR049326">
    <property type="entry name" value="Rhodopsin_dom_fungi"/>
</dbReference>
<dbReference type="Pfam" id="PF20684">
    <property type="entry name" value="Fung_rhodopsin"/>
    <property type="match status" value="1"/>
</dbReference>
<feature type="transmembrane region" description="Helical" evidence="7">
    <location>
        <begin position="20"/>
        <end position="43"/>
    </location>
</feature>
<protein>
    <recommendedName>
        <fullName evidence="8">Rhodopsin domain-containing protein</fullName>
    </recommendedName>
</protein>
<keyword evidence="10" id="KW-1185">Reference proteome</keyword>
<evidence type="ECO:0000313" key="10">
    <source>
        <dbReference type="Proteomes" id="UP000664534"/>
    </source>
</evidence>
<dbReference type="AlphaFoldDB" id="A0A8H3J037"/>
<evidence type="ECO:0000256" key="1">
    <source>
        <dbReference type="ARBA" id="ARBA00004141"/>
    </source>
</evidence>
<feature type="transmembrane region" description="Helical" evidence="7">
    <location>
        <begin position="55"/>
        <end position="73"/>
    </location>
</feature>
<comment type="subcellular location">
    <subcellularLocation>
        <location evidence="1">Membrane</location>
        <topology evidence="1">Multi-pass membrane protein</topology>
    </subcellularLocation>
</comment>
<evidence type="ECO:0000256" key="4">
    <source>
        <dbReference type="ARBA" id="ARBA00023136"/>
    </source>
</evidence>
<dbReference type="PANTHER" id="PTHR33048">
    <property type="entry name" value="PTH11-LIKE INTEGRAL MEMBRANE PROTEIN (AFU_ORTHOLOGUE AFUA_5G11245)"/>
    <property type="match status" value="1"/>
</dbReference>
<organism evidence="9 10">
    <name type="scientific">Imshaugia aleurites</name>
    <dbReference type="NCBI Taxonomy" id="172621"/>
    <lineage>
        <taxon>Eukaryota</taxon>
        <taxon>Fungi</taxon>
        <taxon>Dikarya</taxon>
        <taxon>Ascomycota</taxon>
        <taxon>Pezizomycotina</taxon>
        <taxon>Lecanoromycetes</taxon>
        <taxon>OSLEUM clade</taxon>
        <taxon>Lecanoromycetidae</taxon>
        <taxon>Lecanorales</taxon>
        <taxon>Lecanorineae</taxon>
        <taxon>Parmeliaceae</taxon>
        <taxon>Imshaugia</taxon>
    </lineage>
</organism>
<dbReference type="Proteomes" id="UP000664534">
    <property type="component" value="Unassembled WGS sequence"/>
</dbReference>
<keyword evidence="4 7" id="KW-0472">Membrane</keyword>
<evidence type="ECO:0000256" key="6">
    <source>
        <dbReference type="SAM" id="MobiDB-lite"/>
    </source>
</evidence>
<comment type="similarity">
    <text evidence="5">Belongs to the SAT4 family.</text>
</comment>
<evidence type="ECO:0000256" key="2">
    <source>
        <dbReference type="ARBA" id="ARBA00022692"/>
    </source>
</evidence>
<keyword evidence="2 7" id="KW-0812">Transmembrane</keyword>
<proteinExistence type="inferred from homology"/>
<dbReference type="PANTHER" id="PTHR33048:SF47">
    <property type="entry name" value="INTEGRAL MEMBRANE PROTEIN-RELATED"/>
    <property type="match status" value="1"/>
</dbReference>
<comment type="caution">
    <text evidence="9">The sequence shown here is derived from an EMBL/GenBank/DDBJ whole genome shotgun (WGS) entry which is preliminary data.</text>
</comment>
<evidence type="ECO:0000259" key="8">
    <source>
        <dbReference type="Pfam" id="PF20684"/>
    </source>
</evidence>
<evidence type="ECO:0000256" key="7">
    <source>
        <dbReference type="SAM" id="Phobius"/>
    </source>
</evidence>